<evidence type="ECO:0000256" key="1">
    <source>
        <dbReference type="SAM" id="MobiDB-lite"/>
    </source>
</evidence>
<feature type="region of interest" description="Disordered" evidence="1">
    <location>
        <begin position="42"/>
        <end position="67"/>
    </location>
</feature>
<comment type="caution">
    <text evidence="2">The sequence shown here is derived from an EMBL/GenBank/DDBJ whole genome shotgun (WGS) entry which is preliminary data.</text>
</comment>
<dbReference type="AlphaFoldDB" id="A0A8J3XJL4"/>
<evidence type="ECO:0000313" key="3">
    <source>
        <dbReference type="Proteomes" id="UP000622547"/>
    </source>
</evidence>
<protein>
    <submittedName>
        <fullName evidence="2">Uncharacterized protein</fullName>
    </submittedName>
</protein>
<organism evidence="2 3">
    <name type="scientific">Planotetraspora phitsanulokensis</name>
    <dbReference type="NCBI Taxonomy" id="575192"/>
    <lineage>
        <taxon>Bacteria</taxon>
        <taxon>Bacillati</taxon>
        <taxon>Actinomycetota</taxon>
        <taxon>Actinomycetes</taxon>
        <taxon>Streptosporangiales</taxon>
        <taxon>Streptosporangiaceae</taxon>
        <taxon>Planotetraspora</taxon>
    </lineage>
</organism>
<keyword evidence="3" id="KW-1185">Reference proteome</keyword>
<dbReference type="Proteomes" id="UP000622547">
    <property type="component" value="Unassembled WGS sequence"/>
</dbReference>
<dbReference type="EMBL" id="BOOP01000040">
    <property type="protein sequence ID" value="GII42156.1"/>
    <property type="molecule type" value="Genomic_DNA"/>
</dbReference>
<reference evidence="2 3" key="1">
    <citation type="submission" date="2021-01" db="EMBL/GenBank/DDBJ databases">
        <title>Whole genome shotgun sequence of Planotetraspora phitsanulokensis NBRC 104273.</title>
        <authorList>
            <person name="Komaki H."/>
            <person name="Tamura T."/>
        </authorList>
    </citation>
    <scope>NUCLEOTIDE SEQUENCE [LARGE SCALE GENOMIC DNA]</scope>
    <source>
        <strain evidence="2 3">NBRC 104273</strain>
    </source>
</reference>
<gene>
    <name evidence="2" type="ORF">Pph01_71590</name>
</gene>
<evidence type="ECO:0000313" key="2">
    <source>
        <dbReference type="EMBL" id="GII42156.1"/>
    </source>
</evidence>
<sequence>MRAEIANAARGGASPEVTHGHRAVFRDILKPLPKLVKVLNGPAWGGDVSDPGPYGGTDSGGNREAMA</sequence>
<name>A0A8J3XJL4_9ACTN</name>
<proteinExistence type="predicted"/>
<accession>A0A8J3XJL4</accession>